<proteinExistence type="predicted"/>
<gene>
    <name evidence="2" type="ORF">M0813_07337</name>
</gene>
<dbReference type="Proteomes" id="UP001150062">
    <property type="component" value="Unassembled WGS sequence"/>
</dbReference>
<feature type="compositionally biased region" description="Polar residues" evidence="1">
    <location>
        <begin position="51"/>
        <end position="65"/>
    </location>
</feature>
<accession>A0ABQ8XB29</accession>
<sequence length="73" mass="8777">MIQRRRLPNEVLVLMSLWWRKGGIKINHRKFTEEELQRITRRSTVELLQRNSLTSTMSQHQTTEQAQEKWVGS</sequence>
<organism evidence="2 3">
    <name type="scientific">Anaeramoeba flamelloides</name>
    <dbReference type="NCBI Taxonomy" id="1746091"/>
    <lineage>
        <taxon>Eukaryota</taxon>
        <taxon>Metamonada</taxon>
        <taxon>Anaeramoebidae</taxon>
        <taxon>Anaeramoeba</taxon>
    </lineage>
</organism>
<evidence type="ECO:0000313" key="2">
    <source>
        <dbReference type="EMBL" id="KAJ6229749.1"/>
    </source>
</evidence>
<name>A0ABQ8XB29_9EUKA</name>
<keyword evidence="3" id="KW-1185">Reference proteome</keyword>
<protein>
    <submittedName>
        <fullName evidence="2">Glutamate dehydrogenase</fullName>
    </submittedName>
</protein>
<evidence type="ECO:0000256" key="1">
    <source>
        <dbReference type="SAM" id="MobiDB-lite"/>
    </source>
</evidence>
<evidence type="ECO:0000313" key="3">
    <source>
        <dbReference type="Proteomes" id="UP001150062"/>
    </source>
</evidence>
<dbReference type="EMBL" id="JAOAOG010000317">
    <property type="protein sequence ID" value="KAJ6229749.1"/>
    <property type="molecule type" value="Genomic_DNA"/>
</dbReference>
<comment type="caution">
    <text evidence="2">The sequence shown here is derived from an EMBL/GenBank/DDBJ whole genome shotgun (WGS) entry which is preliminary data.</text>
</comment>
<feature type="region of interest" description="Disordered" evidence="1">
    <location>
        <begin position="51"/>
        <end position="73"/>
    </location>
</feature>
<reference evidence="2" key="1">
    <citation type="submission" date="2022-08" db="EMBL/GenBank/DDBJ databases">
        <title>Novel sulfate-reducing endosymbionts in the free-living metamonad Anaeramoeba.</title>
        <authorList>
            <person name="Jerlstrom-Hultqvist J."/>
            <person name="Cepicka I."/>
            <person name="Gallot-Lavallee L."/>
            <person name="Salas-Leiva D."/>
            <person name="Curtis B.A."/>
            <person name="Zahonova K."/>
            <person name="Pipaliya S."/>
            <person name="Dacks J."/>
            <person name="Roger A.J."/>
        </authorList>
    </citation>
    <scope>NUCLEOTIDE SEQUENCE</scope>
    <source>
        <strain evidence="2">Schooner1</strain>
    </source>
</reference>